<dbReference type="AlphaFoldDB" id="A0A6J4TDK1"/>
<evidence type="ECO:0000313" key="2">
    <source>
        <dbReference type="EMBL" id="CAA9520630.1"/>
    </source>
</evidence>
<dbReference type="CDD" id="cd04301">
    <property type="entry name" value="NAT_SF"/>
    <property type="match status" value="1"/>
</dbReference>
<evidence type="ECO:0000259" key="1">
    <source>
        <dbReference type="PROSITE" id="PS51186"/>
    </source>
</evidence>
<reference evidence="2" key="1">
    <citation type="submission" date="2020-02" db="EMBL/GenBank/DDBJ databases">
        <authorList>
            <person name="Meier V. D."/>
        </authorList>
    </citation>
    <scope>NUCLEOTIDE SEQUENCE</scope>
    <source>
        <strain evidence="2">AVDCRST_MAG62</strain>
    </source>
</reference>
<protein>
    <recommendedName>
        <fullName evidence="1">N-acetyltransferase domain-containing protein</fullName>
    </recommendedName>
</protein>
<dbReference type="SUPFAM" id="SSF55729">
    <property type="entry name" value="Acyl-CoA N-acyltransferases (Nat)"/>
    <property type="match status" value="1"/>
</dbReference>
<dbReference type="PANTHER" id="PTHR41368">
    <property type="entry name" value="PROTEIN YGHO"/>
    <property type="match status" value="1"/>
</dbReference>
<sequence>MSLSIRAVQTAADRRRFVDLLWRVYADDPHWVPPLKSEELALIDPKRNPWFEHARAQLWLAERDGQVVGRVSAQVDELVLEHMGAGTGQMGMLEVLDPEAAAALLRTAEDWLRAQGMTRALGPISLSIWDQPGLLVEGYDEPPTAMMGHHRREYRGWVEAAGYVTAKDLYTYALDIRVDMPPMINRLVEAGGRNPRIRVRAVDKSRFDQEAAVILGLLNDAWSTNWGFVPLTPAEIAYAGKKLKPIIFEELVYIAEVDGEPRAFMITIPDINELIRDLDGRLFPLGWAKLLWRLRKPRVTRVRVPLMGVAKSLQGSRMAGQLAFMLIERCRKNSIEHFDATHGEIGWVLEDNGGMLSIAELPGAQRNKVYRVYEKAL</sequence>
<dbReference type="InterPro" id="IPR000182">
    <property type="entry name" value="GNAT_dom"/>
</dbReference>
<dbReference type="PANTHER" id="PTHR41368:SF1">
    <property type="entry name" value="PROTEIN YGHO"/>
    <property type="match status" value="1"/>
</dbReference>
<dbReference type="Gene3D" id="3.40.630.30">
    <property type="match status" value="1"/>
</dbReference>
<dbReference type="GO" id="GO:0016747">
    <property type="term" value="F:acyltransferase activity, transferring groups other than amino-acyl groups"/>
    <property type="evidence" value="ECO:0007669"/>
    <property type="project" value="InterPro"/>
</dbReference>
<proteinExistence type="predicted"/>
<gene>
    <name evidence="2" type="ORF">AVDCRST_MAG62-1089</name>
</gene>
<dbReference type="InterPro" id="IPR016181">
    <property type="entry name" value="Acyl_CoA_acyltransferase"/>
</dbReference>
<dbReference type="InterPro" id="IPR039968">
    <property type="entry name" value="BcerS-like"/>
</dbReference>
<dbReference type="EMBL" id="CADCWB010000134">
    <property type="protein sequence ID" value="CAA9520630.1"/>
    <property type="molecule type" value="Genomic_DNA"/>
</dbReference>
<accession>A0A6J4TDK1</accession>
<feature type="domain" description="N-acetyltransferase" evidence="1">
    <location>
        <begin position="3"/>
        <end position="185"/>
    </location>
</feature>
<dbReference type="PROSITE" id="PS51186">
    <property type="entry name" value="GNAT"/>
    <property type="match status" value="1"/>
</dbReference>
<name>A0A6J4TDK1_9SPHN</name>
<organism evidence="2">
    <name type="scientific">uncultured Sphingomonas sp</name>
    <dbReference type="NCBI Taxonomy" id="158754"/>
    <lineage>
        <taxon>Bacteria</taxon>
        <taxon>Pseudomonadati</taxon>
        <taxon>Pseudomonadota</taxon>
        <taxon>Alphaproteobacteria</taxon>
        <taxon>Sphingomonadales</taxon>
        <taxon>Sphingomonadaceae</taxon>
        <taxon>Sphingomonas</taxon>
        <taxon>environmental samples</taxon>
    </lineage>
</organism>